<name>A0A6A6YZA4_9PEZI</name>
<proteinExistence type="predicted"/>
<accession>A0A6A6YZA4</accession>
<evidence type="ECO:0000313" key="2">
    <source>
        <dbReference type="EMBL" id="KAF2813287.1"/>
    </source>
</evidence>
<evidence type="ECO:0000256" key="1">
    <source>
        <dbReference type="SAM" id="SignalP"/>
    </source>
</evidence>
<evidence type="ECO:0000313" key="4">
    <source>
        <dbReference type="RefSeq" id="XP_033580251.1"/>
    </source>
</evidence>
<gene>
    <name evidence="2 4" type="ORF">BDZ99DRAFT_253173</name>
</gene>
<reference evidence="4" key="2">
    <citation type="submission" date="2020-04" db="EMBL/GenBank/DDBJ databases">
        <authorList>
            <consortium name="NCBI Genome Project"/>
        </authorList>
    </citation>
    <scope>NUCLEOTIDE SEQUENCE</scope>
    <source>
        <strain evidence="4">CBS 304.34</strain>
    </source>
</reference>
<dbReference type="EMBL" id="MU003696">
    <property type="protein sequence ID" value="KAF2813287.1"/>
    <property type="molecule type" value="Genomic_DNA"/>
</dbReference>
<dbReference type="OrthoDB" id="428177at2759"/>
<organism evidence="2">
    <name type="scientific">Mytilinidion resinicola</name>
    <dbReference type="NCBI Taxonomy" id="574789"/>
    <lineage>
        <taxon>Eukaryota</taxon>
        <taxon>Fungi</taxon>
        <taxon>Dikarya</taxon>
        <taxon>Ascomycota</taxon>
        <taxon>Pezizomycotina</taxon>
        <taxon>Dothideomycetes</taxon>
        <taxon>Pleosporomycetidae</taxon>
        <taxon>Mytilinidiales</taxon>
        <taxon>Mytilinidiaceae</taxon>
        <taxon>Mytilinidion</taxon>
    </lineage>
</organism>
<dbReference type="RefSeq" id="XP_033580251.1">
    <property type="nucleotide sequence ID" value="XM_033713710.1"/>
</dbReference>
<reference evidence="2 4" key="1">
    <citation type="journal article" date="2020" name="Stud. Mycol.">
        <title>101 Dothideomycetes genomes: a test case for predicting lifestyles and emergence of pathogens.</title>
        <authorList>
            <person name="Haridas S."/>
            <person name="Albert R."/>
            <person name="Binder M."/>
            <person name="Bloem J."/>
            <person name="Labutti K."/>
            <person name="Salamov A."/>
            <person name="Andreopoulos B."/>
            <person name="Baker S."/>
            <person name="Barry K."/>
            <person name="Bills G."/>
            <person name="Bluhm B."/>
            <person name="Cannon C."/>
            <person name="Castanera R."/>
            <person name="Culley D."/>
            <person name="Daum C."/>
            <person name="Ezra D."/>
            <person name="Gonzalez J."/>
            <person name="Henrissat B."/>
            <person name="Kuo A."/>
            <person name="Liang C."/>
            <person name="Lipzen A."/>
            <person name="Lutzoni F."/>
            <person name="Magnuson J."/>
            <person name="Mondo S."/>
            <person name="Nolan M."/>
            <person name="Ohm R."/>
            <person name="Pangilinan J."/>
            <person name="Park H.-J."/>
            <person name="Ramirez L."/>
            <person name="Alfaro M."/>
            <person name="Sun H."/>
            <person name="Tritt A."/>
            <person name="Yoshinaga Y."/>
            <person name="Zwiers L.-H."/>
            <person name="Turgeon B."/>
            <person name="Goodwin S."/>
            <person name="Spatafora J."/>
            <person name="Crous P."/>
            <person name="Grigoriev I."/>
        </authorList>
    </citation>
    <scope>NUCLEOTIDE SEQUENCE</scope>
    <source>
        <strain evidence="2 4">CBS 304.34</strain>
    </source>
</reference>
<dbReference type="Proteomes" id="UP000504636">
    <property type="component" value="Unplaced"/>
</dbReference>
<keyword evidence="3" id="KW-1185">Reference proteome</keyword>
<sequence length="140" mass="15353">MKLLYPVLFLTLATLTTAAPSDPVSNFTDPLLSFQLPQRLLRPLELQDPLPLQNSADIALERNTYITCRGSELFLSNTRWTASGTNVYWLGLDENVIPPAGAPFYALLNASYPTKARITEIMNTVAVLGGRTIRSQTLGG</sequence>
<dbReference type="AlphaFoldDB" id="A0A6A6YZA4"/>
<protein>
    <submittedName>
        <fullName evidence="2 4">Uncharacterized protein</fullName>
    </submittedName>
</protein>
<feature type="signal peptide" evidence="1">
    <location>
        <begin position="1"/>
        <end position="18"/>
    </location>
</feature>
<evidence type="ECO:0000313" key="3">
    <source>
        <dbReference type="Proteomes" id="UP000504636"/>
    </source>
</evidence>
<dbReference type="GeneID" id="54454603"/>
<feature type="chain" id="PRO_5044629464" evidence="1">
    <location>
        <begin position="19"/>
        <end position="140"/>
    </location>
</feature>
<reference evidence="4" key="3">
    <citation type="submission" date="2025-04" db="UniProtKB">
        <authorList>
            <consortium name="RefSeq"/>
        </authorList>
    </citation>
    <scope>IDENTIFICATION</scope>
    <source>
        <strain evidence="4">CBS 304.34</strain>
    </source>
</reference>
<keyword evidence="1" id="KW-0732">Signal</keyword>